<dbReference type="Gene3D" id="3.40.1280.10">
    <property type="match status" value="1"/>
</dbReference>
<dbReference type="CDD" id="cd18095">
    <property type="entry name" value="SpoU-like_rRNA-MTase"/>
    <property type="match status" value="1"/>
</dbReference>
<keyword evidence="1 4" id="KW-0489">Methyltransferase</keyword>
<keyword evidence="2 4" id="KW-0808">Transferase</keyword>
<dbReference type="SUPFAM" id="SSF55315">
    <property type="entry name" value="L30e-like"/>
    <property type="match status" value="1"/>
</dbReference>
<dbReference type="Pfam" id="PF00588">
    <property type="entry name" value="SpoU_methylase"/>
    <property type="match status" value="1"/>
</dbReference>
<gene>
    <name evidence="4" type="ORF">JI75_02235</name>
</gene>
<dbReference type="STRING" id="1531429.JI75_02235"/>
<feature type="domain" description="tRNA/rRNA methyltransferase SpoU type" evidence="3">
    <location>
        <begin position="129"/>
        <end position="274"/>
    </location>
</feature>
<dbReference type="SUPFAM" id="SSF75217">
    <property type="entry name" value="alpha/beta knot"/>
    <property type="match status" value="1"/>
</dbReference>
<dbReference type="GO" id="GO:0006396">
    <property type="term" value="P:RNA processing"/>
    <property type="evidence" value="ECO:0007669"/>
    <property type="project" value="InterPro"/>
</dbReference>
<dbReference type="Gene3D" id="3.30.1330.30">
    <property type="match status" value="1"/>
</dbReference>
<dbReference type="AlphaFoldDB" id="A0A0A8B2T8"/>
<sequence length="279" mass="30156">MTVVRMKDLSDGGLRLYSGMTDGQLKRGEGLGPGLGNGAFIAESLRVIERALDAGVRPISLFVEEHWFEHERPVIERVEADYPEATVYVASNGQFRELTGYEVTRGALAAFERPPLPGLGEVLDGARRVAILEDVTNYANMGSLFRSAAALGIDSVLVSPSCHDPFYRRCARVSMGAVFQVPWTRIDAPREWAPSTVPLLHDLGFTVMAMALRDGAVPLDACVGQAGGRVALVLGTEGDGLFESTIEACDRTVIIPMAHEVDSLNVAVAGAIAFWELRR</sequence>
<dbReference type="GO" id="GO:0008173">
    <property type="term" value="F:RNA methyltransferase activity"/>
    <property type="evidence" value="ECO:0007669"/>
    <property type="project" value="InterPro"/>
</dbReference>
<accession>A0A0A8B2T8</accession>
<dbReference type="InterPro" id="IPR001537">
    <property type="entry name" value="SpoU_MeTrfase"/>
</dbReference>
<dbReference type="RefSeq" id="WP_039688393.1">
    <property type="nucleotide sequence ID" value="NZ_CP009302.1"/>
</dbReference>
<dbReference type="EMBL" id="CP009302">
    <property type="protein sequence ID" value="AJC11674.1"/>
    <property type="molecule type" value="Genomic_DNA"/>
</dbReference>
<dbReference type="PANTHER" id="PTHR43191">
    <property type="entry name" value="RRNA METHYLTRANSFERASE 3"/>
    <property type="match status" value="1"/>
</dbReference>
<evidence type="ECO:0000256" key="1">
    <source>
        <dbReference type="ARBA" id="ARBA00022603"/>
    </source>
</evidence>
<dbReference type="InterPro" id="IPR051259">
    <property type="entry name" value="rRNA_Methyltransferase"/>
</dbReference>
<keyword evidence="5" id="KW-1185">Reference proteome</keyword>
<dbReference type="InterPro" id="IPR029026">
    <property type="entry name" value="tRNA_m1G_MTases_N"/>
</dbReference>
<dbReference type="Proteomes" id="UP000031121">
    <property type="component" value="Chromosome"/>
</dbReference>
<dbReference type="HOGENOM" id="CLU_021322_3_3_11"/>
<evidence type="ECO:0000313" key="5">
    <source>
        <dbReference type="Proteomes" id="UP000031121"/>
    </source>
</evidence>
<dbReference type="GO" id="GO:0032259">
    <property type="term" value="P:methylation"/>
    <property type="evidence" value="ECO:0007669"/>
    <property type="project" value="UniProtKB-KW"/>
</dbReference>
<reference evidence="4 5" key="2">
    <citation type="journal article" date="2015" name="Genome Announc.">
        <title>Complete Genome Sequence of Coriobacteriaceae Strain 68-1-3, a Novel Mucus-Degrading Isolate from the Swine Intestinal Tract.</title>
        <authorList>
            <person name="Looft T."/>
            <person name="Bayles D.O."/>
            <person name="Alt D.P."/>
            <person name="Stanton T.B."/>
        </authorList>
    </citation>
    <scope>NUCLEOTIDE SEQUENCE [LARGE SCALE GENOMIC DNA]</scope>
    <source>
        <strain evidence="4 5">68-1-3</strain>
    </source>
</reference>
<name>A0A0A8B2T8_9ACTN</name>
<dbReference type="PANTHER" id="PTHR43191:SF12">
    <property type="entry name" value="RRNA METHYLASE"/>
    <property type="match status" value="1"/>
</dbReference>
<organism evidence="4 5">
    <name type="scientific">Berryella intestinalis</name>
    <dbReference type="NCBI Taxonomy" id="1531429"/>
    <lineage>
        <taxon>Bacteria</taxon>
        <taxon>Bacillati</taxon>
        <taxon>Actinomycetota</taxon>
        <taxon>Coriobacteriia</taxon>
        <taxon>Eggerthellales</taxon>
        <taxon>Eggerthellaceae</taxon>
        <taxon>Berryella</taxon>
    </lineage>
</organism>
<dbReference type="InterPro" id="IPR029028">
    <property type="entry name" value="Alpha/beta_knot_MTases"/>
</dbReference>
<proteinExistence type="predicted"/>
<protein>
    <submittedName>
        <fullName evidence="4">rRNA methyltransferase</fullName>
    </submittedName>
</protein>
<evidence type="ECO:0000313" key="4">
    <source>
        <dbReference type="EMBL" id="AJC11674.1"/>
    </source>
</evidence>
<reference evidence="5" key="1">
    <citation type="submission" date="2014-08" db="EMBL/GenBank/DDBJ databases">
        <title>Coriobacteriaceae sp. complete genome.</title>
        <authorList>
            <person name="Looft T."/>
            <person name="Bayles D.O."/>
            <person name="Stanton T.B."/>
        </authorList>
    </citation>
    <scope>NUCLEOTIDE SEQUENCE [LARGE SCALE GENOMIC DNA]</scope>
    <source>
        <strain evidence="5">68-1-3</strain>
    </source>
</reference>
<evidence type="ECO:0000256" key="2">
    <source>
        <dbReference type="ARBA" id="ARBA00022679"/>
    </source>
</evidence>
<dbReference type="OrthoDB" id="3190829at2"/>
<dbReference type="InterPro" id="IPR029064">
    <property type="entry name" value="Ribosomal_eL30-like_sf"/>
</dbReference>
<evidence type="ECO:0000259" key="3">
    <source>
        <dbReference type="Pfam" id="PF00588"/>
    </source>
</evidence>
<dbReference type="KEGG" id="cbac:JI75_02235"/>
<dbReference type="GO" id="GO:0003723">
    <property type="term" value="F:RNA binding"/>
    <property type="evidence" value="ECO:0007669"/>
    <property type="project" value="InterPro"/>
</dbReference>